<comment type="catalytic activity">
    <reaction evidence="8 11">
        <text>an N-terminal (5-L-glutamyl)-[peptide] + an alpha-amino acid = 5-L-glutamyl amino acid + an N-terminal L-alpha-aminoacyl-[peptide]</text>
        <dbReference type="Rhea" id="RHEA:23904"/>
        <dbReference type="Rhea" id="RHEA-COMP:9780"/>
        <dbReference type="Rhea" id="RHEA-COMP:9795"/>
        <dbReference type="ChEBI" id="CHEBI:77644"/>
        <dbReference type="ChEBI" id="CHEBI:78597"/>
        <dbReference type="ChEBI" id="CHEBI:78599"/>
        <dbReference type="ChEBI" id="CHEBI:78608"/>
        <dbReference type="EC" id="2.3.2.2"/>
    </reaction>
</comment>
<dbReference type="NCBIfam" id="TIGR00066">
    <property type="entry name" value="g_glut_trans"/>
    <property type="match status" value="1"/>
</dbReference>
<dbReference type="EMBL" id="SSSN01000005">
    <property type="protein sequence ID" value="THG34381.1"/>
    <property type="molecule type" value="Genomic_DNA"/>
</dbReference>
<feature type="signal peptide" evidence="13">
    <location>
        <begin position="1"/>
        <end position="40"/>
    </location>
</feature>
<dbReference type="Pfam" id="PF01019">
    <property type="entry name" value="G_glu_transpept"/>
    <property type="match status" value="1"/>
</dbReference>
<comment type="catalytic activity">
    <reaction evidence="1 11">
        <text>an S-substituted glutathione + H2O = an S-substituted L-cysteinylglycine + L-glutamate</text>
        <dbReference type="Rhea" id="RHEA:59468"/>
        <dbReference type="ChEBI" id="CHEBI:15377"/>
        <dbReference type="ChEBI" id="CHEBI:29985"/>
        <dbReference type="ChEBI" id="CHEBI:90779"/>
        <dbReference type="ChEBI" id="CHEBI:143103"/>
        <dbReference type="EC" id="3.4.19.13"/>
    </reaction>
</comment>
<evidence type="ECO:0000256" key="12">
    <source>
        <dbReference type="SAM" id="MobiDB-lite"/>
    </source>
</evidence>
<keyword evidence="15" id="KW-1185">Reference proteome</keyword>
<keyword evidence="6 11" id="KW-0865">Zymogen</keyword>
<dbReference type="GO" id="GO:0036374">
    <property type="term" value="F:glutathione hydrolase activity"/>
    <property type="evidence" value="ECO:0007669"/>
    <property type="project" value="UniProtKB-UniRule"/>
</dbReference>
<dbReference type="InterPro" id="IPR000101">
    <property type="entry name" value="GGT_peptidase"/>
</dbReference>
<dbReference type="InterPro" id="IPR043138">
    <property type="entry name" value="GGT_lsub"/>
</dbReference>
<keyword evidence="7 11" id="KW-0012">Acyltransferase</keyword>
<feature type="active site" description="Nucleophile" evidence="9">
    <location>
        <position position="437"/>
    </location>
</feature>
<reference evidence="14 15" key="1">
    <citation type="submission" date="2019-04" db="EMBL/GenBank/DDBJ databases">
        <authorList>
            <person name="Jiang L."/>
        </authorList>
    </citation>
    <scope>NUCLEOTIDE SEQUENCE [LARGE SCALE GENOMIC DNA]</scope>
    <source>
        <strain evidence="14 15">YIM 131861</strain>
    </source>
</reference>
<keyword evidence="5 11" id="KW-0378">Hydrolase</keyword>
<dbReference type="UniPathway" id="UPA00204"/>
<dbReference type="Gene3D" id="3.60.20.40">
    <property type="match status" value="1"/>
</dbReference>
<dbReference type="Gene3D" id="1.10.246.130">
    <property type="match status" value="1"/>
</dbReference>
<evidence type="ECO:0000256" key="4">
    <source>
        <dbReference type="ARBA" id="ARBA00022679"/>
    </source>
</evidence>
<proteinExistence type="inferred from homology"/>
<sequence length="629" mass="63746">MVHVSLRSLVSSRVSARRASIAVAGVLVVGLVAAAAPASASPGGGAPNAAPVKAVATATTSTSVGYGGAVSSVDASASRVGLEVLRLGGNAADAAVATASALGVTEPYSAGIGGGGYFVYFDAKTGKVSTIDGREKAPAGISHDAFIDPATGQPYPFTPQLVSSGVSVGVPGSLATWDAALHRFGTRPLGLMLLPSILLAARGFPVDDTFRNQTLDNKARFAAFPDTAKLFLPGGDAPKVGSTFRNPDLATTLAIIALKGPQAFYSGPLAAQIADVVQHPRKDPASTLPAPAGTLTTADLAAYSVVNQAPTHVDYRGLDVYGMAPSSSGGTTIGEALNILENHHLSAATPADTAASLHLYLEASARAFADRGAYVGDPAFVNVPTDTLLSQDFADARDCTIDPLHASTRPVAAGALDGSGCASVTSEEPADTENVSTTHLSVVDKWGNAASYTLTIEQTGGSAMTVPGRGFLLNNELTDFSAVYSPTDPNRIEPNKRPRSSMSPTIVLDDGKVTYVVGSPGGSTIITTVLQVLVNRIDLGMTLPEAIAAPRASQRNTATTSAEPDFITAYGGALAPYGQVLTPSGDQFTSAAQIGAATGIEVGPGGLLTAAAEPVRRGGGTALVVRSAR</sequence>
<evidence type="ECO:0000256" key="6">
    <source>
        <dbReference type="ARBA" id="ARBA00023145"/>
    </source>
</evidence>
<name>A0A4S4FVI8_9MICO</name>
<comment type="PTM">
    <text evidence="11">Cleaved by autocatalysis into a large and a small subunit.</text>
</comment>
<accession>A0A4S4FVI8</accession>
<evidence type="ECO:0000256" key="9">
    <source>
        <dbReference type="PIRSR" id="PIRSR600101-1"/>
    </source>
</evidence>
<dbReference type="EC" id="3.4.19.13" evidence="11"/>
<dbReference type="Proteomes" id="UP000307380">
    <property type="component" value="Unassembled WGS sequence"/>
</dbReference>
<evidence type="ECO:0000256" key="5">
    <source>
        <dbReference type="ARBA" id="ARBA00022801"/>
    </source>
</evidence>
<comment type="caution">
    <text evidence="14">The sequence shown here is derived from an EMBL/GenBank/DDBJ whole genome shotgun (WGS) entry which is preliminary data.</text>
</comment>
<protein>
    <recommendedName>
        <fullName evidence="11">Glutathione hydrolase proenzyme</fullName>
        <ecNumber evidence="11">2.3.2.2</ecNumber>
        <ecNumber evidence="11">3.4.19.13</ecNumber>
    </recommendedName>
    <component>
        <recommendedName>
            <fullName evidence="11">Glutathione hydrolase large chain</fullName>
        </recommendedName>
    </component>
    <component>
        <recommendedName>
            <fullName evidence="11">Glutathione hydrolase small chain</fullName>
        </recommendedName>
    </component>
</protein>
<evidence type="ECO:0000313" key="15">
    <source>
        <dbReference type="Proteomes" id="UP000307380"/>
    </source>
</evidence>
<feature type="binding site" evidence="10">
    <location>
        <position position="134"/>
    </location>
    <ligand>
        <name>L-glutamate</name>
        <dbReference type="ChEBI" id="CHEBI:29985"/>
    </ligand>
</feature>
<dbReference type="AlphaFoldDB" id="A0A4S4FVI8"/>
<comment type="catalytic activity">
    <reaction evidence="2 11">
        <text>glutathione + H2O = L-cysteinylglycine + L-glutamate</text>
        <dbReference type="Rhea" id="RHEA:28807"/>
        <dbReference type="ChEBI" id="CHEBI:15377"/>
        <dbReference type="ChEBI" id="CHEBI:29985"/>
        <dbReference type="ChEBI" id="CHEBI:57925"/>
        <dbReference type="ChEBI" id="CHEBI:61694"/>
        <dbReference type="EC" id="3.4.19.13"/>
    </reaction>
</comment>
<dbReference type="PANTHER" id="PTHR43199:SF1">
    <property type="entry name" value="GLUTATHIONE HYDROLASE PROENZYME"/>
    <property type="match status" value="1"/>
</dbReference>
<keyword evidence="4 11" id="KW-0808">Transferase</keyword>
<dbReference type="InterPro" id="IPR029055">
    <property type="entry name" value="Ntn_hydrolases_N"/>
</dbReference>
<evidence type="ECO:0000256" key="7">
    <source>
        <dbReference type="ARBA" id="ARBA00023315"/>
    </source>
</evidence>
<dbReference type="PRINTS" id="PR01210">
    <property type="entry name" value="GGTRANSPTASE"/>
</dbReference>
<comment type="pathway">
    <text evidence="11">Sulfur metabolism; glutathione metabolism.</text>
</comment>
<evidence type="ECO:0000256" key="2">
    <source>
        <dbReference type="ARBA" id="ARBA00001089"/>
    </source>
</evidence>
<keyword evidence="13" id="KW-0732">Signal</keyword>
<evidence type="ECO:0000256" key="1">
    <source>
        <dbReference type="ARBA" id="ARBA00001049"/>
    </source>
</evidence>
<evidence type="ECO:0000256" key="8">
    <source>
        <dbReference type="ARBA" id="ARBA00047417"/>
    </source>
</evidence>
<feature type="region of interest" description="Disordered" evidence="12">
    <location>
        <begin position="485"/>
        <end position="504"/>
    </location>
</feature>
<feature type="binding site" evidence="10">
    <location>
        <position position="479"/>
    </location>
    <ligand>
        <name>L-glutamate</name>
        <dbReference type="ChEBI" id="CHEBI:29985"/>
    </ligand>
</feature>
<dbReference type="GO" id="GO:0006750">
    <property type="term" value="P:glutathione biosynthetic process"/>
    <property type="evidence" value="ECO:0007669"/>
    <property type="project" value="UniProtKB-KW"/>
</dbReference>
<dbReference type="RefSeq" id="WP_136424179.1">
    <property type="nucleotide sequence ID" value="NZ_SSSN01000005.1"/>
</dbReference>
<evidence type="ECO:0000256" key="13">
    <source>
        <dbReference type="SAM" id="SignalP"/>
    </source>
</evidence>
<comment type="subunit">
    <text evidence="11">This enzyme consists of two polypeptide chains, which are synthesized in precursor form from a single polypeptide.</text>
</comment>
<dbReference type="InterPro" id="IPR043137">
    <property type="entry name" value="GGT_ssub_C"/>
</dbReference>
<feature type="chain" id="PRO_5020647667" description="Glutathione hydrolase proenzyme" evidence="13">
    <location>
        <begin position="41"/>
        <end position="629"/>
    </location>
</feature>
<dbReference type="GO" id="GO:0103068">
    <property type="term" value="F:leukotriene C4 gamma-glutamyl transferase activity"/>
    <property type="evidence" value="ECO:0007669"/>
    <property type="project" value="UniProtKB-EC"/>
</dbReference>
<dbReference type="SUPFAM" id="SSF56235">
    <property type="entry name" value="N-terminal nucleophile aminohydrolases (Ntn hydrolases)"/>
    <property type="match status" value="1"/>
</dbReference>
<dbReference type="EC" id="2.3.2.2" evidence="11"/>
<dbReference type="InterPro" id="IPR051792">
    <property type="entry name" value="GGT_bact"/>
</dbReference>
<evidence type="ECO:0000256" key="10">
    <source>
        <dbReference type="PIRSR" id="PIRSR600101-2"/>
    </source>
</evidence>
<feature type="binding site" evidence="10">
    <location>
        <position position="522"/>
    </location>
    <ligand>
        <name>L-glutamate</name>
        <dbReference type="ChEBI" id="CHEBI:29985"/>
    </ligand>
</feature>
<dbReference type="OrthoDB" id="9781342at2"/>
<gene>
    <name evidence="14" type="primary">ggt</name>
    <name evidence="14" type="ORF">E6C70_08915</name>
</gene>
<feature type="binding site" evidence="10">
    <location>
        <begin position="500"/>
        <end position="501"/>
    </location>
    <ligand>
        <name>L-glutamate</name>
        <dbReference type="ChEBI" id="CHEBI:29985"/>
    </ligand>
</feature>
<comment type="similarity">
    <text evidence="3 11">Belongs to the gamma-glutamyltransferase family.</text>
</comment>
<dbReference type="GO" id="GO:0006751">
    <property type="term" value="P:glutathione catabolic process"/>
    <property type="evidence" value="ECO:0007669"/>
    <property type="project" value="UniProtKB-UniRule"/>
</dbReference>
<organism evidence="14 15">
    <name type="scientific">Orlajensenia flava</name>
    <dbReference type="NCBI Taxonomy" id="2565934"/>
    <lineage>
        <taxon>Bacteria</taxon>
        <taxon>Bacillati</taxon>
        <taxon>Actinomycetota</taxon>
        <taxon>Actinomycetes</taxon>
        <taxon>Micrococcales</taxon>
        <taxon>Microbacteriaceae</taxon>
        <taxon>Orlajensenia</taxon>
    </lineage>
</organism>
<evidence type="ECO:0000256" key="11">
    <source>
        <dbReference type="RuleBase" id="RU368036"/>
    </source>
</evidence>
<evidence type="ECO:0000313" key="14">
    <source>
        <dbReference type="EMBL" id="THG34381.1"/>
    </source>
</evidence>
<dbReference type="PANTHER" id="PTHR43199">
    <property type="entry name" value="GLUTATHIONE HYDROLASE"/>
    <property type="match status" value="1"/>
</dbReference>
<evidence type="ECO:0000256" key="3">
    <source>
        <dbReference type="ARBA" id="ARBA00009381"/>
    </source>
</evidence>
<keyword evidence="11" id="KW-0317">Glutathione biosynthesis</keyword>